<dbReference type="PANTHER" id="PTHR32444">
    <property type="entry name" value="BULB-TYPE LECTIN DOMAIN-CONTAINING PROTEIN"/>
    <property type="match status" value="1"/>
</dbReference>
<name>A0AAN8UET0_9MAGN</name>
<dbReference type="SUPFAM" id="SSF51110">
    <property type="entry name" value="alpha-D-mannose-specific plant lectins"/>
    <property type="match status" value="1"/>
</dbReference>
<dbReference type="PROSITE" id="PS50948">
    <property type="entry name" value="PAN"/>
    <property type="match status" value="1"/>
</dbReference>
<comment type="caution">
    <text evidence="5">The sequence shown here is derived from an EMBL/GenBank/DDBJ whole genome shotgun (WGS) entry which is preliminary data.</text>
</comment>
<dbReference type="FunFam" id="2.90.10.10:FF:000005">
    <property type="entry name" value="G-type lectin S-receptor-like serine/threonine-protein kinase"/>
    <property type="match status" value="1"/>
</dbReference>
<keyword evidence="6" id="KW-1185">Reference proteome</keyword>
<reference evidence="5 6" key="1">
    <citation type="submission" date="2023-12" db="EMBL/GenBank/DDBJ databases">
        <title>A high-quality genome assembly for Dillenia turbinata (Dilleniales).</title>
        <authorList>
            <person name="Chanderbali A."/>
        </authorList>
    </citation>
    <scope>NUCLEOTIDE SEQUENCE [LARGE SCALE GENOMIC DNA]</scope>
    <source>
        <strain evidence="5">LSX21</strain>
        <tissue evidence="5">Leaf</tissue>
    </source>
</reference>
<keyword evidence="2" id="KW-0325">Glycoprotein</keyword>
<evidence type="ECO:0000259" key="4">
    <source>
        <dbReference type="PROSITE" id="PS50948"/>
    </source>
</evidence>
<evidence type="ECO:0000313" key="5">
    <source>
        <dbReference type="EMBL" id="KAK6915443.1"/>
    </source>
</evidence>
<gene>
    <name evidence="5" type="ORF">RJ641_020560</name>
</gene>
<dbReference type="Proteomes" id="UP001370490">
    <property type="component" value="Unassembled WGS sequence"/>
</dbReference>
<organism evidence="5 6">
    <name type="scientific">Dillenia turbinata</name>
    <dbReference type="NCBI Taxonomy" id="194707"/>
    <lineage>
        <taxon>Eukaryota</taxon>
        <taxon>Viridiplantae</taxon>
        <taxon>Streptophyta</taxon>
        <taxon>Embryophyta</taxon>
        <taxon>Tracheophyta</taxon>
        <taxon>Spermatophyta</taxon>
        <taxon>Magnoliopsida</taxon>
        <taxon>eudicotyledons</taxon>
        <taxon>Gunneridae</taxon>
        <taxon>Pentapetalae</taxon>
        <taxon>Dilleniales</taxon>
        <taxon>Dilleniaceae</taxon>
        <taxon>Dillenia</taxon>
    </lineage>
</organism>
<proteinExistence type="predicted"/>
<dbReference type="AlphaFoldDB" id="A0AAN8UET0"/>
<keyword evidence="1" id="KW-0732">Signal</keyword>
<dbReference type="SMART" id="SM00108">
    <property type="entry name" value="B_lectin"/>
    <property type="match status" value="1"/>
</dbReference>
<feature type="domain" description="Bulb-type lectin" evidence="3">
    <location>
        <begin position="1"/>
        <end position="115"/>
    </location>
</feature>
<sequence>SKVRDGDVLLSKNGTFPLGFFNPGISSKRYVGIWYNKVSERKVVWIANRDNPINNSFRVLSINQTGNLALYDEKSNFLARSTDTSSKTRSYAQLLDSGNLVLMEKTSKYVTWQSFDYPTNTLLPGMKVGLKQKTSLNRFLTSWRSNDDPGSGCRSFKPDLSGAPQLFVYRGLARLMSTCEQSATKFECTCLPGYEPKSPSKWYLRDGSGGCTRKRNVSMCRNREGFLKVGPVKLPDVLRARVELDTRSADCELKCLTNCSCSAYAATVAGD</sequence>
<dbReference type="EMBL" id="JBAMMX010000025">
    <property type="protein sequence ID" value="KAK6915443.1"/>
    <property type="molecule type" value="Genomic_DNA"/>
</dbReference>
<dbReference type="InterPro" id="IPR001480">
    <property type="entry name" value="Bulb-type_lectin_dom"/>
</dbReference>
<evidence type="ECO:0000313" key="6">
    <source>
        <dbReference type="Proteomes" id="UP001370490"/>
    </source>
</evidence>
<accession>A0AAN8UET0</accession>
<dbReference type="Pfam" id="PF01453">
    <property type="entry name" value="B_lectin"/>
    <property type="match status" value="1"/>
</dbReference>
<dbReference type="InterPro" id="IPR036426">
    <property type="entry name" value="Bulb-type_lectin_dom_sf"/>
</dbReference>
<dbReference type="Gene3D" id="2.90.10.10">
    <property type="entry name" value="Bulb-type lectin domain"/>
    <property type="match status" value="1"/>
</dbReference>
<dbReference type="InterPro" id="IPR003609">
    <property type="entry name" value="Pan_app"/>
</dbReference>
<dbReference type="PANTHER" id="PTHR32444:SF63">
    <property type="entry name" value="G-TYPE LECTIN S-RECEPTOR-LIKE SERINE_THREONINE-PROTEIN KINASE RKS1"/>
    <property type="match status" value="1"/>
</dbReference>
<dbReference type="PROSITE" id="PS50927">
    <property type="entry name" value="BULB_LECTIN"/>
    <property type="match status" value="1"/>
</dbReference>
<evidence type="ECO:0000256" key="2">
    <source>
        <dbReference type="ARBA" id="ARBA00023180"/>
    </source>
</evidence>
<feature type="non-terminal residue" evidence="5">
    <location>
        <position position="1"/>
    </location>
</feature>
<protein>
    <submittedName>
        <fullName evidence="5">PAN/Apple domain</fullName>
    </submittedName>
</protein>
<feature type="domain" description="Apple" evidence="4">
    <location>
        <begin position="220"/>
        <end position="271"/>
    </location>
</feature>
<evidence type="ECO:0000256" key="1">
    <source>
        <dbReference type="ARBA" id="ARBA00022729"/>
    </source>
</evidence>
<dbReference type="CDD" id="cd00028">
    <property type="entry name" value="B_lectin"/>
    <property type="match status" value="1"/>
</dbReference>
<dbReference type="Pfam" id="PF08276">
    <property type="entry name" value="PAN_2"/>
    <property type="match status" value="1"/>
</dbReference>
<evidence type="ECO:0000259" key="3">
    <source>
        <dbReference type="PROSITE" id="PS50927"/>
    </source>
</evidence>